<dbReference type="SMART" id="SM00342">
    <property type="entry name" value="HTH_ARAC"/>
    <property type="match status" value="1"/>
</dbReference>
<protein>
    <submittedName>
        <fullName evidence="6">Helix-turn-helix domain-containing protein</fullName>
    </submittedName>
</protein>
<keyword evidence="4" id="KW-1133">Transmembrane helix</keyword>
<dbReference type="Pfam" id="PF12833">
    <property type="entry name" value="HTH_18"/>
    <property type="match status" value="1"/>
</dbReference>
<evidence type="ECO:0000313" key="7">
    <source>
        <dbReference type="Proteomes" id="UP001165962"/>
    </source>
</evidence>
<organism evidence="6 7">
    <name type="scientific">Paenibacillus agricola</name>
    <dbReference type="NCBI Taxonomy" id="2716264"/>
    <lineage>
        <taxon>Bacteria</taxon>
        <taxon>Bacillati</taxon>
        <taxon>Bacillota</taxon>
        <taxon>Bacilli</taxon>
        <taxon>Bacillales</taxon>
        <taxon>Paenibacillaceae</taxon>
        <taxon>Paenibacillus</taxon>
    </lineage>
</organism>
<reference evidence="6" key="1">
    <citation type="submission" date="2020-03" db="EMBL/GenBank/DDBJ databases">
        <title>Draft sequencing of Paenibacilllus sp. S3N08.</title>
        <authorList>
            <person name="Kim D.-U."/>
        </authorList>
    </citation>
    <scope>NUCLEOTIDE SEQUENCE</scope>
    <source>
        <strain evidence="6">S3N08</strain>
    </source>
</reference>
<evidence type="ECO:0000259" key="5">
    <source>
        <dbReference type="PROSITE" id="PS01124"/>
    </source>
</evidence>
<evidence type="ECO:0000256" key="1">
    <source>
        <dbReference type="ARBA" id="ARBA00023015"/>
    </source>
</evidence>
<evidence type="ECO:0000256" key="2">
    <source>
        <dbReference type="ARBA" id="ARBA00023125"/>
    </source>
</evidence>
<dbReference type="InterPro" id="IPR009057">
    <property type="entry name" value="Homeodomain-like_sf"/>
</dbReference>
<feature type="transmembrane region" description="Helical" evidence="4">
    <location>
        <begin position="273"/>
        <end position="291"/>
    </location>
</feature>
<dbReference type="PANTHER" id="PTHR43280:SF28">
    <property type="entry name" value="HTH-TYPE TRANSCRIPTIONAL ACTIVATOR RHAS"/>
    <property type="match status" value="1"/>
</dbReference>
<dbReference type="EMBL" id="JAAOIW010000003">
    <property type="protein sequence ID" value="NHN29900.1"/>
    <property type="molecule type" value="Genomic_DNA"/>
</dbReference>
<dbReference type="Proteomes" id="UP001165962">
    <property type="component" value="Unassembled WGS sequence"/>
</dbReference>
<keyword evidence="4" id="KW-0472">Membrane</keyword>
<dbReference type="Gene3D" id="1.10.10.60">
    <property type="entry name" value="Homeodomain-like"/>
    <property type="match status" value="2"/>
</dbReference>
<keyword evidence="1" id="KW-0805">Transcription regulation</keyword>
<name>A0ABX0J0Y1_9BACL</name>
<feature type="transmembrane region" description="Helical" evidence="4">
    <location>
        <begin position="7"/>
        <end position="31"/>
    </location>
</feature>
<accession>A0ABX0J0Y1</accession>
<keyword evidence="4" id="KW-0812">Transmembrane</keyword>
<dbReference type="SUPFAM" id="SSF46689">
    <property type="entry name" value="Homeodomain-like"/>
    <property type="match status" value="2"/>
</dbReference>
<keyword evidence="3" id="KW-0804">Transcription</keyword>
<evidence type="ECO:0000313" key="6">
    <source>
        <dbReference type="EMBL" id="NHN29900.1"/>
    </source>
</evidence>
<sequence length="729" mass="83442">MRQKKFFFRLFIAYVSIVFVYTLIVSCTFFYKNNEIMQLDLKHRQDTFLREAKNKIDTQLNIVSNLINQLKVNVQVLEYAYNGERNYYLVTSIYNELSKNFDAFSNFGFTIGIGKLEDDLIITPKNTINKASFYKEIGLAPELMDSFSKGTFSKSLILHTTTVSGDRKVTLVKKEPSLDLLFYISFYEGYLLPAMSDRAEAFALIKNGQLVALNGMLDVKTVDAWLKHPGELIESGYTIQETASQVFNDLKFSYIVRKNTLKPQLESLIKESAIIYLVLALVGLLMALFVANRTYRPIQKTVNQFKGYAQPVGKDEIAFIQSTADGILQINESLRQTIHCNKLPLKKKWIRDLLFGLVPKSHIRHELDTYGLTGISGPLTVAIVQVVNEVDWEEKYSKTPLFEIMSQVSQLMEQLLPSEMTCETLDLDYRRFVLLFCENDIRKTKLLLTNILGDIGQNFGIDLVAAVGGPVNRIEDAEKSFNEALNIMEYRYVLDRRAVITADELKDLRNTGYYYPLELERDLIAGVVAGNTDKTLSVLNKLLEENLDIRRLSIEKRSQFIIAIVSTVNRINQQARMLKSGLSAADEKLYPKLMRCSDLQQLKHAIFGLFTGMIERIINENGEIDESTASQMLKFIHQYYNKDLSLNDIAQQFNFSPSYVSTLFKNYTGENFRDYLNNYRVKKAKEIMNGKPNIKIQDVALMVGCNNANTFIRMFKRYEGVSPGQYGKV</sequence>
<gene>
    <name evidence="6" type="ORF">G9U52_08635</name>
</gene>
<dbReference type="RefSeq" id="WP_166148451.1">
    <property type="nucleotide sequence ID" value="NZ_JAAOIW010000003.1"/>
</dbReference>
<dbReference type="PROSITE" id="PS01124">
    <property type="entry name" value="HTH_ARAC_FAMILY_2"/>
    <property type="match status" value="1"/>
</dbReference>
<dbReference type="InterPro" id="IPR018060">
    <property type="entry name" value="HTH_AraC"/>
</dbReference>
<dbReference type="PROSITE" id="PS51257">
    <property type="entry name" value="PROKAR_LIPOPROTEIN"/>
    <property type="match status" value="1"/>
</dbReference>
<proteinExistence type="predicted"/>
<keyword evidence="7" id="KW-1185">Reference proteome</keyword>
<comment type="caution">
    <text evidence="6">The sequence shown here is derived from an EMBL/GenBank/DDBJ whole genome shotgun (WGS) entry which is preliminary data.</text>
</comment>
<feature type="domain" description="HTH araC/xylS-type" evidence="5">
    <location>
        <begin position="630"/>
        <end position="729"/>
    </location>
</feature>
<evidence type="ECO:0000256" key="4">
    <source>
        <dbReference type="SAM" id="Phobius"/>
    </source>
</evidence>
<keyword evidence="2" id="KW-0238">DNA-binding</keyword>
<dbReference type="PANTHER" id="PTHR43280">
    <property type="entry name" value="ARAC-FAMILY TRANSCRIPTIONAL REGULATOR"/>
    <property type="match status" value="1"/>
</dbReference>
<evidence type="ECO:0000256" key="3">
    <source>
        <dbReference type="ARBA" id="ARBA00023163"/>
    </source>
</evidence>